<comment type="cofactor">
    <cofactor evidence="4">
        <name>FAD</name>
        <dbReference type="ChEBI" id="CHEBI:57692"/>
    </cofactor>
</comment>
<keyword evidence="4" id="KW-0503">Monooxygenase</keyword>
<evidence type="ECO:0000313" key="6">
    <source>
        <dbReference type="Proteomes" id="UP000515146"/>
    </source>
</evidence>
<dbReference type="Pfam" id="PF00743">
    <property type="entry name" value="FMO-like"/>
    <property type="match status" value="1"/>
</dbReference>
<keyword evidence="2 4" id="KW-0274">FAD</keyword>
<keyword evidence="5" id="KW-0812">Transmembrane</keyword>
<dbReference type="KEGG" id="dpte:113792501"/>
<keyword evidence="1 4" id="KW-0285">Flavoprotein</keyword>
<accession>A0A6P6XY04</accession>
<keyword evidence="3 4" id="KW-0560">Oxidoreductase</keyword>
<dbReference type="InterPro" id="IPR020946">
    <property type="entry name" value="Flavin_mOase-like"/>
</dbReference>
<feature type="transmembrane region" description="Helical" evidence="5">
    <location>
        <begin position="73"/>
        <end position="92"/>
    </location>
</feature>
<evidence type="ECO:0000256" key="1">
    <source>
        <dbReference type="ARBA" id="ARBA00022630"/>
    </source>
</evidence>
<dbReference type="InParanoid" id="A0A6P6XY04"/>
<dbReference type="AlphaFoldDB" id="A0A6P6XY04"/>
<gene>
    <name evidence="7" type="primary">LOC113792501</name>
</gene>
<reference evidence="7" key="1">
    <citation type="submission" date="2025-08" db="UniProtKB">
        <authorList>
            <consortium name="RefSeq"/>
        </authorList>
    </citation>
    <scope>IDENTIFICATION</scope>
    <source>
        <strain evidence="7">Airmid</strain>
    </source>
</reference>
<protein>
    <recommendedName>
        <fullName evidence="4">Flavin-containing monooxygenase</fullName>
        <ecNumber evidence="4">1.-.-.-</ecNumber>
    </recommendedName>
</protein>
<dbReference type="EC" id="1.-.-.-" evidence="4"/>
<organism evidence="6 7">
    <name type="scientific">Dermatophagoides pteronyssinus</name>
    <name type="common">European house dust mite</name>
    <dbReference type="NCBI Taxonomy" id="6956"/>
    <lineage>
        <taxon>Eukaryota</taxon>
        <taxon>Metazoa</taxon>
        <taxon>Ecdysozoa</taxon>
        <taxon>Arthropoda</taxon>
        <taxon>Chelicerata</taxon>
        <taxon>Arachnida</taxon>
        <taxon>Acari</taxon>
        <taxon>Acariformes</taxon>
        <taxon>Sarcoptiformes</taxon>
        <taxon>Astigmata</taxon>
        <taxon>Psoroptidia</taxon>
        <taxon>Analgoidea</taxon>
        <taxon>Pyroglyphidae</taxon>
        <taxon>Dermatophagoidinae</taxon>
        <taxon>Dermatophagoides</taxon>
    </lineage>
</organism>
<dbReference type="OrthoDB" id="6503922at2759"/>
<evidence type="ECO:0000313" key="7">
    <source>
        <dbReference type="RefSeq" id="XP_027198197.1"/>
    </source>
</evidence>
<name>A0A6P6XY04_DERPT</name>
<dbReference type="GO" id="GO:0050660">
    <property type="term" value="F:flavin adenine dinucleotide binding"/>
    <property type="evidence" value="ECO:0007669"/>
    <property type="project" value="InterPro"/>
</dbReference>
<keyword evidence="6" id="KW-1185">Reference proteome</keyword>
<evidence type="ECO:0000256" key="2">
    <source>
        <dbReference type="ARBA" id="ARBA00022827"/>
    </source>
</evidence>
<dbReference type="GO" id="GO:0004499">
    <property type="term" value="F:N,N-dimethylaniline monooxygenase activity"/>
    <property type="evidence" value="ECO:0007669"/>
    <property type="project" value="InterPro"/>
</dbReference>
<dbReference type="RefSeq" id="XP_027198197.1">
    <property type="nucleotide sequence ID" value="XM_027342396.1"/>
</dbReference>
<dbReference type="Proteomes" id="UP000515146">
    <property type="component" value="Unplaced"/>
</dbReference>
<evidence type="ECO:0000256" key="4">
    <source>
        <dbReference type="RuleBase" id="RU361177"/>
    </source>
</evidence>
<comment type="similarity">
    <text evidence="4">Belongs to the FMO family.</text>
</comment>
<evidence type="ECO:0000256" key="5">
    <source>
        <dbReference type="SAM" id="Phobius"/>
    </source>
</evidence>
<evidence type="ECO:0000256" key="3">
    <source>
        <dbReference type="ARBA" id="ARBA00023002"/>
    </source>
</evidence>
<proteinExistence type="inferred from homology"/>
<keyword evidence="5" id="KW-0472">Membrane</keyword>
<dbReference type="GO" id="GO:0050661">
    <property type="term" value="F:NADP binding"/>
    <property type="evidence" value="ECO:0007669"/>
    <property type="project" value="InterPro"/>
</dbReference>
<keyword evidence="5" id="KW-1133">Transmembrane helix</keyword>
<sequence length="98" mass="11391">MPTVWKYLFTDPKLFKTLLMEPSVAYQYRLIGPNKWKGARDAQINAIDRIQAALETNKIYTEKNQTKSLRSSLTSTIFMTIIVGLLMFVMFIRRSLNV</sequence>